<dbReference type="REBASE" id="16490">
    <property type="entry name" value="M2.Dsh12II"/>
</dbReference>
<keyword evidence="9" id="KW-1185">Reference proteome</keyword>
<protein>
    <recommendedName>
        <fullName evidence="2">site-specific DNA-methyltransferase (cytosine-N(4)-specific)</fullName>
        <ecNumber evidence="2">2.1.1.113</ecNumber>
    </recommendedName>
</protein>
<keyword evidence="4" id="KW-0808">Transferase</keyword>
<dbReference type="InterPro" id="IPR029063">
    <property type="entry name" value="SAM-dependent_MTases_sf"/>
</dbReference>
<sequence>MDPFMGSGTTAIEAVRYANSVHGVEVDPYARLIASVATQKYSEDEIGKISFLVSEIGRAFEHQSLYDDLKPRLANIEYWFGDENFSDLLKLKSAIFELTDEGKVREFLLAAFGDIIRACSKAERQSLKPYISKKYEKKPKRVLDEFLRIASKYIDAVSESQKHKSDGIVWEGFDATNFDVSTSVDLAITSPPYINAMDYTRCIKLESAWIGTADDDAIKTVRNAQLGERVRRNREVREDFVYSISRQHLGELETIDEARFKTAVVFFDDMRRNMEAVFRALRPGGFYYIIIGNSRIRGVDVPTHQVIAEIAGQLGYKWDKYFLYRIRDHRTSIPRGDRGGKIEFEHALGLMKP</sequence>
<dbReference type="KEGG" id="dsh:Dshi_1918"/>
<gene>
    <name evidence="8" type="ordered locus">Dshi_1918</name>
</gene>
<dbReference type="STRING" id="398580.Dshi_1918"/>
<dbReference type="eggNOG" id="COG0863">
    <property type="taxonomic scope" value="Bacteria"/>
</dbReference>
<keyword evidence="3 8" id="KW-0489">Methyltransferase</keyword>
<dbReference type="GO" id="GO:0032259">
    <property type="term" value="P:methylation"/>
    <property type="evidence" value="ECO:0007669"/>
    <property type="project" value="UniProtKB-KW"/>
</dbReference>
<dbReference type="SUPFAM" id="SSF53335">
    <property type="entry name" value="S-adenosyl-L-methionine-dependent methyltransferases"/>
    <property type="match status" value="2"/>
</dbReference>
<dbReference type="PROSITE" id="PS00093">
    <property type="entry name" value="N4_MTASE"/>
    <property type="match status" value="1"/>
</dbReference>
<dbReference type="GO" id="GO:0009307">
    <property type="term" value="P:DNA restriction-modification system"/>
    <property type="evidence" value="ECO:0007669"/>
    <property type="project" value="UniProtKB-KW"/>
</dbReference>
<evidence type="ECO:0000256" key="2">
    <source>
        <dbReference type="ARBA" id="ARBA00012185"/>
    </source>
</evidence>
<dbReference type="HOGENOM" id="CLU_027633_1_0_5"/>
<dbReference type="GO" id="GO:0015667">
    <property type="term" value="F:site-specific DNA-methyltransferase (cytosine-N4-specific) activity"/>
    <property type="evidence" value="ECO:0007669"/>
    <property type="project" value="UniProtKB-EC"/>
</dbReference>
<keyword evidence="5" id="KW-0949">S-adenosyl-L-methionine</keyword>
<reference evidence="9" key="1">
    <citation type="journal article" date="2010" name="ISME J.">
        <title>The complete genome sequence of the algal symbiont Dinoroseobacter shibae: a hitchhiker's guide to life in the sea.</title>
        <authorList>
            <person name="Wagner-Dobler I."/>
            <person name="Ballhausen B."/>
            <person name="Berger M."/>
            <person name="Brinkhoff T."/>
            <person name="Buchholz I."/>
            <person name="Bunk B."/>
            <person name="Cypionka H."/>
            <person name="Daniel R."/>
            <person name="Drepper T."/>
            <person name="Gerdts G."/>
            <person name="Hahnke S."/>
            <person name="Han C."/>
            <person name="Jahn D."/>
            <person name="Kalhoefer D."/>
            <person name="Kiss H."/>
            <person name="Klenk H.P."/>
            <person name="Kyrpides N."/>
            <person name="Liebl W."/>
            <person name="Liesegang H."/>
            <person name="Meincke L."/>
            <person name="Pati A."/>
            <person name="Petersen J."/>
            <person name="Piekarski T."/>
            <person name="Pommerenke C."/>
            <person name="Pradella S."/>
            <person name="Pukall R."/>
            <person name="Rabus R."/>
            <person name="Stackebrandt E."/>
            <person name="Thole S."/>
            <person name="Thompson L."/>
            <person name="Tielen P."/>
            <person name="Tomasch J."/>
            <person name="von Jan M."/>
            <person name="Wanphrut N."/>
            <person name="Wichels A."/>
            <person name="Zech H."/>
            <person name="Simon M."/>
        </authorList>
    </citation>
    <scope>NUCLEOTIDE SEQUENCE [LARGE SCALE GENOMIC DNA]</scope>
    <source>
        <strain evidence="9">DSM 16493 / NCIMB 14021 / DFL 12</strain>
    </source>
</reference>
<proteinExistence type="inferred from homology"/>
<evidence type="ECO:0000256" key="6">
    <source>
        <dbReference type="ARBA" id="ARBA00022747"/>
    </source>
</evidence>
<evidence type="ECO:0000256" key="7">
    <source>
        <dbReference type="ARBA" id="ARBA00049120"/>
    </source>
</evidence>
<organism evidence="8 9">
    <name type="scientific">Dinoroseobacter shibae (strain DSM 16493 / NCIMB 14021 / DFL 12)</name>
    <dbReference type="NCBI Taxonomy" id="398580"/>
    <lineage>
        <taxon>Bacteria</taxon>
        <taxon>Pseudomonadati</taxon>
        <taxon>Pseudomonadota</taxon>
        <taxon>Alphaproteobacteria</taxon>
        <taxon>Rhodobacterales</taxon>
        <taxon>Roseobacteraceae</taxon>
        <taxon>Dinoroseobacter</taxon>
    </lineage>
</organism>
<evidence type="ECO:0000256" key="3">
    <source>
        <dbReference type="ARBA" id="ARBA00022603"/>
    </source>
</evidence>
<name>A8LNE7_DINSH</name>
<dbReference type="AlphaFoldDB" id="A8LNE7"/>
<comment type="similarity">
    <text evidence="1">Belongs to the N(4)/N(6)-methyltransferase family. N(4) subfamily.</text>
</comment>
<dbReference type="Proteomes" id="UP000006833">
    <property type="component" value="Chromosome"/>
</dbReference>
<accession>A8LNE7</accession>
<evidence type="ECO:0000313" key="9">
    <source>
        <dbReference type="Proteomes" id="UP000006833"/>
    </source>
</evidence>
<dbReference type="Gene3D" id="3.40.50.150">
    <property type="entry name" value="Vaccinia Virus protein VP39"/>
    <property type="match status" value="2"/>
</dbReference>
<evidence type="ECO:0000313" key="8">
    <source>
        <dbReference type="EMBL" id="ABV93660.1"/>
    </source>
</evidence>
<dbReference type="EC" id="2.1.1.113" evidence="2"/>
<dbReference type="GO" id="GO:0003677">
    <property type="term" value="F:DNA binding"/>
    <property type="evidence" value="ECO:0007669"/>
    <property type="project" value="InterPro"/>
</dbReference>
<evidence type="ECO:0000256" key="5">
    <source>
        <dbReference type="ARBA" id="ARBA00022691"/>
    </source>
</evidence>
<evidence type="ECO:0000256" key="1">
    <source>
        <dbReference type="ARBA" id="ARBA00010203"/>
    </source>
</evidence>
<dbReference type="EMBL" id="CP000830">
    <property type="protein sequence ID" value="ABV93660.1"/>
    <property type="molecule type" value="Genomic_DNA"/>
</dbReference>
<evidence type="ECO:0000256" key="4">
    <source>
        <dbReference type="ARBA" id="ARBA00022679"/>
    </source>
</evidence>
<keyword evidence="6" id="KW-0680">Restriction system</keyword>
<comment type="catalytic activity">
    <reaction evidence="7">
        <text>a 2'-deoxycytidine in DNA + S-adenosyl-L-methionine = an N(4)-methyl-2'-deoxycytidine in DNA + S-adenosyl-L-homocysteine + H(+)</text>
        <dbReference type="Rhea" id="RHEA:16857"/>
        <dbReference type="Rhea" id="RHEA-COMP:11369"/>
        <dbReference type="Rhea" id="RHEA-COMP:13674"/>
        <dbReference type="ChEBI" id="CHEBI:15378"/>
        <dbReference type="ChEBI" id="CHEBI:57856"/>
        <dbReference type="ChEBI" id="CHEBI:59789"/>
        <dbReference type="ChEBI" id="CHEBI:85452"/>
        <dbReference type="ChEBI" id="CHEBI:137933"/>
        <dbReference type="EC" id="2.1.1.113"/>
    </reaction>
</comment>
<dbReference type="InterPro" id="IPR017985">
    <property type="entry name" value="MeTrfase_CN4_CS"/>
</dbReference>